<dbReference type="Pfam" id="PF02752">
    <property type="entry name" value="Arrestin_C"/>
    <property type="match status" value="1"/>
</dbReference>
<reference evidence="4" key="1">
    <citation type="journal article" date="2016" name="Genome Announc.">
        <title>Genome sequence of Ustilaginoidea virens IPU010, a rice pathogenic fungus causing false smut.</title>
        <authorList>
            <person name="Kumagai T."/>
            <person name="Ishii T."/>
            <person name="Terai G."/>
            <person name="Umemura M."/>
            <person name="Machida M."/>
            <person name="Asai K."/>
        </authorList>
    </citation>
    <scope>NUCLEOTIDE SEQUENCE [LARGE SCALE GENOMIC DNA]</scope>
    <source>
        <strain evidence="4">IPU010</strain>
    </source>
</reference>
<comment type="caution">
    <text evidence="3">The sequence shown here is derived from an EMBL/GenBank/DDBJ whole genome shotgun (WGS) entry which is preliminary data.</text>
</comment>
<dbReference type="SMART" id="SM01017">
    <property type="entry name" value="Arrestin_C"/>
    <property type="match status" value="1"/>
</dbReference>
<dbReference type="InterPro" id="IPR011022">
    <property type="entry name" value="Arrestin_C-like"/>
</dbReference>
<gene>
    <name evidence="3" type="ORF">UVI_02055330</name>
</gene>
<dbReference type="AlphaFoldDB" id="A0A1B5KTX4"/>
<feature type="compositionally biased region" description="Polar residues" evidence="1">
    <location>
        <begin position="319"/>
        <end position="329"/>
    </location>
</feature>
<evidence type="ECO:0000313" key="3">
    <source>
        <dbReference type="EMBL" id="GAO14410.1"/>
    </source>
</evidence>
<protein>
    <recommendedName>
        <fullName evidence="2">Arrestin C-terminal-like domain-containing protein</fullName>
    </recommendedName>
</protein>
<feature type="region of interest" description="Disordered" evidence="1">
    <location>
        <begin position="381"/>
        <end position="426"/>
    </location>
</feature>
<feature type="domain" description="Arrestin C-terminal-like" evidence="2">
    <location>
        <begin position="132"/>
        <end position="298"/>
    </location>
</feature>
<feature type="compositionally biased region" description="Basic and acidic residues" evidence="1">
    <location>
        <begin position="534"/>
        <end position="546"/>
    </location>
</feature>
<feature type="region of interest" description="Disordered" evidence="1">
    <location>
        <begin position="301"/>
        <end position="331"/>
    </location>
</feature>
<feature type="compositionally biased region" description="Polar residues" evidence="1">
    <location>
        <begin position="393"/>
        <end position="405"/>
    </location>
</feature>
<organism evidence="3 4">
    <name type="scientific">Ustilaginoidea virens</name>
    <name type="common">Rice false smut fungus</name>
    <name type="synonym">Villosiclava virens</name>
    <dbReference type="NCBI Taxonomy" id="1159556"/>
    <lineage>
        <taxon>Eukaryota</taxon>
        <taxon>Fungi</taxon>
        <taxon>Dikarya</taxon>
        <taxon>Ascomycota</taxon>
        <taxon>Pezizomycotina</taxon>
        <taxon>Sordariomycetes</taxon>
        <taxon>Hypocreomycetidae</taxon>
        <taxon>Hypocreales</taxon>
        <taxon>Clavicipitaceae</taxon>
        <taxon>Ustilaginoidea</taxon>
    </lineage>
</organism>
<feature type="region of interest" description="Disordered" evidence="1">
    <location>
        <begin position="184"/>
        <end position="204"/>
    </location>
</feature>
<proteinExistence type="predicted"/>
<evidence type="ECO:0000256" key="1">
    <source>
        <dbReference type="SAM" id="MobiDB-lite"/>
    </source>
</evidence>
<dbReference type="EMBL" id="BBTG02000045">
    <property type="protein sequence ID" value="GAO14410.1"/>
    <property type="molecule type" value="Genomic_DNA"/>
</dbReference>
<feature type="region of interest" description="Disordered" evidence="1">
    <location>
        <begin position="475"/>
        <end position="611"/>
    </location>
</feature>
<feature type="region of interest" description="Disordered" evidence="1">
    <location>
        <begin position="16"/>
        <end position="114"/>
    </location>
</feature>
<feature type="compositionally biased region" description="Acidic residues" evidence="1">
    <location>
        <begin position="489"/>
        <end position="500"/>
    </location>
</feature>
<feature type="compositionally biased region" description="Polar residues" evidence="1">
    <location>
        <begin position="58"/>
        <end position="78"/>
    </location>
</feature>
<evidence type="ECO:0000313" key="4">
    <source>
        <dbReference type="Proteomes" id="UP000054053"/>
    </source>
</evidence>
<feature type="compositionally biased region" description="Polar residues" evidence="1">
    <location>
        <begin position="301"/>
        <end position="311"/>
    </location>
</feature>
<accession>A0A1B5KTX4</accession>
<name>A0A1B5KTX4_USTVR</name>
<sequence length="611" mass="65202">MSPHIVERIDVGLLSPPRPRTIFLEPISKRARRKKAAPTEKPSASGTPHEITDLASEADSSVVTEDSARGENTNNHHQTPGDARGGTVPSDVRSEISGESGRSLSATGRPEHAHLSQIGSTLTSAAKQQVVDDKTITATIELLKGGCLPGEAVTVRVAVQHIKRIKSMTGVIVTLFRQSRIDLNPPDSPSFEASQSKNRLHKDEPYPRFRTGLIGLSLSSAGSTSVFRKDLDQNAAPLIIDPATLQASVTVSVRVPDDAFPTIRGVPGEMISFKYHVEVIVDLGGKLTSQLGVGFTPSRFGTSGGSSNEPSQGLFGPQRGSNVADTSQVKRQKGVISVSLETVVGTIDSGRSRPHIKPGVVRQAAIRIAEAGRTEVVQHEVPGHSGTLPYGSILTNGNPHLSSPNRRLDDYTAPPPHPSDIAQHRPWSSAGLSRDFAHVNGAARSQAAPCYIPPPPQIPDQANMTEKERIQQAEARLLPSQPPVGPSTAEDEEDLYDAEDTPQGTLAGPVVPTVEEVEARLPAPLMDEAASGRPTEDKQELERQRLLQEASAPPEFPEDMDTPASSSSARDLPDEPTAPHLDEDAESYVAYGAVSESSRAGGSEQLPAYQR</sequence>
<dbReference type="Proteomes" id="UP000054053">
    <property type="component" value="Unassembled WGS sequence"/>
</dbReference>
<evidence type="ECO:0000259" key="2">
    <source>
        <dbReference type="SMART" id="SM01017"/>
    </source>
</evidence>